<comment type="subcellular location">
    <subcellularLocation>
        <location evidence="1 6">Nucleus</location>
    </subcellularLocation>
</comment>
<evidence type="ECO:0000256" key="5">
    <source>
        <dbReference type="ARBA" id="ARBA00023242"/>
    </source>
</evidence>
<evidence type="ECO:0000313" key="13">
    <source>
        <dbReference type="RefSeq" id="XP_020097519.1"/>
    </source>
</evidence>
<evidence type="ECO:0000313" key="11">
    <source>
        <dbReference type="Proteomes" id="UP000092600"/>
    </source>
</evidence>
<keyword evidence="7" id="KW-0175">Coiled coil</keyword>
<dbReference type="Gene3D" id="4.10.280.10">
    <property type="entry name" value="Helix-loop-helix DNA-binding domain"/>
    <property type="match status" value="1"/>
</dbReference>
<dbReference type="OrthoDB" id="677168at2759"/>
<evidence type="ECO:0000313" key="14">
    <source>
        <dbReference type="RefSeq" id="XP_020097520.1"/>
    </source>
</evidence>
<feature type="compositionally biased region" description="Basic and acidic residues" evidence="8">
    <location>
        <begin position="437"/>
        <end position="451"/>
    </location>
</feature>
<dbReference type="Gramene" id="Aco010845.1.mrna1">
    <property type="protein sequence ID" value="Aco010845.1.mrna1.cds1"/>
    <property type="gene ID" value="Aco010845.1.path1"/>
</dbReference>
<dbReference type="PANTHER" id="PTHR11514:SF47">
    <property type="entry name" value="TRANSCRIPTION FACTOR BHLH13"/>
    <property type="match status" value="1"/>
</dbReference>
<dbReference type="SMART" id="SM00353">
    <property type="entry name" value="HLH"/>
    <property type="match status" value="1"/>
</dbReference>
<evidence type="ECO:0000256" key="4">
    <source>
        <dbReference type="ARBA" id="ARBA00023163"/>
    </source>
</evidence>
<dbReference type="InterPro" id="IPR045084">
    <property type="entry name" value="AIB/MYC-like"/>
</dbReference>
<evidence type="ECO:0000256" key="7">
    <source>
        <dbReference type="SAM" id="Coils"/>
    </source>
</evidence>
<dbReference type="RefSeq" id="XP_020097519.1">
    <property type="nucleotide sequence ID" value="XM_020241930.1"/>
</dbReference>
<evidence type="ECO:0000256" key="8">
    <source>
        <dbReference type="SAM" id="MobiDB-lite"/>
    </source>
</evidence>
<keyword evidence="12" id="KW-1185">Reference proteome</keyword>
<dbReference type="InterPro" id="IPR036638">
    <property type="entry name" value="HLH_DNA-bd_sf"/>
</dbReference>
<feature type="region of interest" description="Disordered" evidence="8">
    <location>
        <begin position="110"/>
        <end position="129"/>
    </location>
</feature>
<dbReference type="GO" id="GO:0000976">
    <property type="term" value="F:transcription cis-regulatory region binding"/>
    <property type="evidence" value="ECO:0007669"/>
    <property type="project" value="TreeGrafter"/>
</dbReference>
<name>A0A199W9N9_ANACO</name>
<evidence type="ECO:0000256" key="6">
    <source>
        <dbReference type="RuleBase" id="RU369104"/>
    </source>
</evidence>
<reference evidence="10 11" key="1">
    <citation type="journal article" date="2016" name="DNA Res.">
        <title>The draft genome of MD-2 pineapple using hybrid error correction of long reads.</title>
        <authorList>
            <person name="Redwan R.M."/>
            <person name="Saidin A."/>
            <person name="Kumar S.V."/>
        </authorList>
    </citation>
    <scope>NUCLEOTIDE SEQUENCE [LARGE SCALE GENOMIC DNA]</scope>
    <source>
        <strain evidence="11">cv. MD2</strain>
        <tissue evidence="10">Leaf</tissue>
    </source>
</reference>
<dbReference type="CDD" id="cd11449">
    <property type="entry name" value="bHLH_AtAIB_like"/>
    <property type="match status" value="1"/>
</dbReference>
<sequence>MKTEMDDDAGAGAGDCGGGFWSAEDAAMGAAVLGPEAFDYLAAAHAAASAEGLITAASGDADLQNKLVDLVEGPADRPGLGWSSAIFWQISRAKTGDLVLVWGDGYCREPEPGESAPQSARNPNPESHQKLRKRVLQKLHEAFGGSDEDYYALRLDHVTDAEMFFLASMYFSFPCGKGAPGRAFASQKHLWIPDSELKISPPNYCFRGFLACSAGFKTIVIVPFETGVLELGSVRSIAESSDALQMIKAVFLGTVKVPVVVEKKKNEGNGFVGNYGPGERVQGSAKIFGKDLNLGRPASNVGISVSNQPNSKNSSEQHMLFPNVRKGLQGFNWNHARNLNPPQQFGNGIVVASNEVNHHANGIGDSPVLNQFQLQKQSRQIDFSTGATSAAGGNLVARVQGPLEGENADIDALCKEERGSGAIEERRPRKRGRKPANGREEPLNHVEAERQRREKLNQRFYALRAVVPNISKMDKASLLGDAIAYITELQKKLKEMESEKEQMLDSNMTDPREGVNHHQPQVDVQEIQDELIVRVSSPIETHPVGKVFRAFEEAQVNVADSKVAAANGKLVHTIVIKSAGFEQQMKEKLISALSRVMSST</sequence>
<feature type="compositionally biased region" description="Polar residues" evidence="8">
    <location>
        <begin position="116"/>
        <end position="126"/>
    </location>
</feature>
<comment type="similarity">
    <text evidence="2">Belongs to the bHLH protein family.</text>
</comment>
<evidence type="ECO:0000313" key="10">
    <source>
        <dbReference type="EMBL" id="OAY85615.1"/>
    </source>
</evidence>
<feature type="domain" description="BHLH" evidence="9">
    <location>
        <begin position="440"/>
        <end position="489"/>
    </location>
</feature>
<dbReference type="GO" id="GO:0003700">
    <property type="term" value="F:DNA-binding transcription factor activity"/>
    <property type="evidence" value="ECO:0007669"/>
    <property type="project" value="InterPro"/>
</dbReference>
<evidence type="ECO:0000256" key="3">
    <source>
        <dbReference type="ARBA" id="ARBA00023015"/>
    </source>
</evidence>
<keyword evidence="3 6" id="KW-0805">Transcription regulation</keyword>
<dbReference type="Proteomes" id="UP000092600">
    <property type="component" value="Unassembled WGS sequence"/>
</dbReference>
<keyword evidence="5 6" id="KW-0539">Nucleus</keyword>
<feature type="coiled-coil region" evidence="7">
    <location>
        <begin position="479"/>
        <end position="506"/>
    </location>
</feature>
<dbReference type="EMBL" id="LSRQ01000074">
    <property type="protein sequence ID" value="OAY85615.1"/>
    <property type="molecule type" value="Genomic_DNA"/>
</dbReference>
<dbReference type="GO" id="GO:0046983">
    <property type="term" value="F:protein dimerization activity"/>
    <property type="evidence" value="ECO:0007669"/>
    <property type="project" value="InterPro"/>
</dbReference>
<dbReference type="FunFam" id="4.10.280.10:FF:000078">
    <property type="entry name" value="Transcription factor bHLH13"/>
    <property type="match status" value="1"/>
</dbReference>
<dbReference type="RefSeq" id="XP_020097520.1">
    <property type="nucleotide sequence ID" value="XM_020241931.1"/>
</dbReference>
<feature type="region of interest" description="Disordered" evidence="8">
    <location>
        <begin position="419"/>
        <end position="451"/>
    </location>
</feature>
<dbReference type="SUPFAM" id="SSF47459">
    <property type="entry name" value="HLH, helix-loop-helix DNA-binding domain"/>
    <property type="match status" value="1"/>
</dbReference>
<evidence type="ECO:0000259" key="9">
    <source>
        <dbReference type="PROSITE" id="PS50888"/>
    </source>
</evidence>
<protein>
    <recommendedName>
        <fullName evidence="6">Transcription factor</fullName>
        <shortName evidence="6">bHLH transcription factor</shortName>
    </recommendedName>
    <alternativeName>
        <fullName evidence="6">Basic helix-loop-helix protein</fullName>
    </alternativeName>
</protein>
<accession>A0A199W9N9</accession>
<dbReference type="Pfam" id="PF00010">
    <property type="entry name" value="HLH"/>
    <property type="match status" value="1"/>
</dbReference>
<dbReference type="PANTHER" id="PTHR11514">
    <property type="entry name" value="MYC"/>
    <property type="match status" value="1"/>
</dbReference>
<dbReference type="AlphaFoldDB" id="A0A199W9N9"/>
<evidence type="ECO:0000313" key="12">
    <source>
        <dbReference type="Proteomes" id="UP000515123"/>
    </source>
</evidence>
<organism evidence="10 11">
    <name type="scientific">Ananas comosus</name>
    <name type="common">Pineapple</name>
    <name type="synonym">Ananas ananas</name>
    <dbReference type="NCBI Taxonomy" id="4615"/>
    <lineage>
        <taxon>Eukaryota</taxon>
        <taxon>Viridiplantae</taxon>
        <taxon>Streptophyta</taxon>
        <taxon>Embryophyta</taxon>
        <taxon>Tracheophyta</taxon>
        <taxon>Spermatophyta</taxon>
        <taxon>Magnoliopsida</taxon>
        <taxon>Liliopsida</taxon>
        <taxon>Poales</taxon>
        <taxon>Bromeliaceae</taxon>
        <taxon>Bromelioideae</taxon>
        <taxon>Ananas</taxon>
    </lineage>
</organism>
<dbReference type="InterPro" id="IPR025610">
    <property type="entry name" value="MYC/MYB_N"/>
</dbReference>
<dbReference type="GO" id="GO:0005634">
    <property type="term" value="C:nucleus"/>
    <property type="evidence" value="ECO:0007669"/>
    <property type="project" value="UniProtKB-SubCell"/>
</dbReference>
<dbReference type="InterPro" id="IPR011598">
    <property type="entry name" value="bHLH_dom"/>
</dbReference>
<dbReference type="Pfam" id="PF22754">
    <property type="entry name" value="bHLH-TF_ACT-like_plant"/>
    <property type="match status" value="1"/>
</dbReference>
<dbReference type="STRING" id="4615.A0A199W9N9"/>
<keyword evidence="4 6" id="KW-0804">Transcription</keyword>
<dbReference type="PROSITE" id="PS50888">
    <property type="entry name" value="BHLH"/>
    <property type="match status" value="1"/>
</dbReference>
<evidence type="ECO:0000256" key="2">
    <source>
        <dbReference type="ARBA" id="ARBA00005510"/>
    </source>
</evidence>
<dbReference type="Proteomes" id="UP000515123">
    <property type="component" value="Linkage group 10"/>
</dbReference>
<evidence type="ECO:0000256" key="1">
    <source>
        <dbReference type="ARBA" id="ARBA00004123"/>
    </source>
</evidence>
<proteinExistence type="inferred from homology"/>
<reference evidence="13 14" key="2">
    <citation type="submission" date="2025-04" db="UniProtKB">
        <authorList>
            <consortium name="RefSeq"/>
        </authorList>
    </citation>
    <scope>IDENTIFICATION</scope>
    <source>
        <tissue evidence="13 14">Leaf</tissue>
    </source>
</reference>
<gene>
    <name evidence="13 14" type="primary">LOC109716463</name>
    <name evidence="10" type="ORF">ACMD2_19006</name>
</gene>
<dbReference type="InterPro" id="IPR054502">
    <property type="entry name" value="bHLH-TF_ACT-like_plant"/>
</dbReference>
<dbReference type="Pfam" id="PF14215">
    <property type="entry name" value="bHLH-MYC_N"/>
    <property type="match status" value="1"/>
</dbReference>
<dbReference type="GeneID" id="109716463"/>